<feature type="domain" description="HTH cro/C1-type" evidence="2">
    <location>
        <begin position="7"/>
        <end position="63"/>
    </location>
</feature>
<proteinExistence type="predicted"/>
<dbReference type="Pfam" id="PF20703">
    <property type="entry name" value="nSTAND1"/>
    <property type="match status" value="1"/>
</dbReference>
<dbReference type="EMBL" id="CP147982">
    <property type="protein sequence ID" value="WXK81056.1"/>
    <property type="molecule type" value="Genomic_DNA"/>
</dbReference>
<feature type="compositionally biased region" description="Polar residues" evidence="1">
    <location>
        <begin position="471"/>
        <end position="481"/>
    </location>
</feature>
<dbReference type="InterPro" id="IPR049052">
    <property type="entry name" value="nSTAND1"/>
</dbReference>
<keyword evidence="4" id="KW-1185">Reference proteome</keyword>
<dbReference type="SMART" id="SM00530">
    <property type="entry name" value="HTH_XRE"/>
    <property type="match status" value="1"/>
</dbReference>
<evidence type="ECO:0000313" key="3">
    <source>
        <dbReference type="EMBL" id="WXK81056.1"/>
    </source>
</evidence>
<accession>A0ABZ2QWV9</accession>
<feature type="region of interest" description="Disordered" evidence="1">
    <location>
        <begin position="450"/>
        <end position="523"/>
    </location>
</feature>
<sequence length="523" mass="57467">MQRLAYELRKLRGGAGGPGYRAMARRAGFSAAALSKAAAGERLPSLPVLLAYVRACGGDGEEWQHRWEQVNEELSAQPRPDEEDGEPPYRGLARFEPGDAELFFGRGEVTRRLEEMARRHRVSAVVGASGSGKSSLLRAGLIPQLRRVDQEAAQMPSAVRVLTPGAHPMEHTDRLKPADGPGDTWLLVDQFEELFTLCTDPGEREVFLEWLLAAREDSSRLRVVLALRADFFGRCAEHPALTAALNDATLLVGPMNSEELRAAIVRPAGACGLNVERELTGRILEEVADEPGALPLMSHALMETWRRRRGRTLTRQAYEAAGGLHGAIARTAEDAYHQLTPAQAVLARRILLRLIAPGSGTQDTHRPTPHAEFATIDTTAGSGIDADTHAVINRLASSRLLSLDDGHVRLAHEALITAWPRLHGWINDERDRLRLHRRLTRDATTWHELDRDPGTLYRGTRLAPKPKTPSPAHTTTNSTPTGAGLPPRRFPDRAVAAQARPRDDGNARGAPRPRLGRSRHRLP</sequence>
<dbReference type="InterPro" id="IPR001387">
    <property type="entry name" value="Cro/C1-type_HTH"/>
</dbReference>
<dbReference type="Pfam" id="PF13560">
    <property type="entry name" value="HTH_31"/>
    <property type="match status" value="1"/>
</dbReference>
<reference evidence="3 4" key="1">
    <citation type="submission" date="2024-03" db="EMBL/GenBank/DDBJ databases">
        <title>The complete genome of Streptomyces sirii sp.nov.</title>
        <authorList>
            <person name="Zakalyukina Y.V."/>
            <person name="Belik A.R."/>
            <person name="Biryukov M.V."/>
            <person name="Baturina O.A."/>
            <person name="Kabilov M.R."/>
        </authorList>
    </citation>
    <scope>NUCLEOTIDE SEQUENCE [LARGE SCALE GENOMIC DNA]</scope>
    <source>
        <strain evidence="3 4">BP-8</strain>
    </source>
</reference>
<gene>
    <name evidence="3" type="ORF">WAB15_36405</name>
</gene>
<name>A0ABZ2QWV9_9ACTN</name>
<evidence type="ECO:0000313" key="4">
    <source>
        <dbReference type="Proteomes" id="UP001626628"/>
    </source>
</evidence>
<dbReference type="Proteomes" id="UP001626628">
    <property type="component" value="Chromosome"/>
</dbReference>
<evidence type="ECO:0000259" key="2">
    <source>
        <dbReference type="SMART" id="SM00530"/>
    </source>
</evidence>
<dbReference type="Gene3D" id="3.40.50.300">
    <property type="entry name" value="P-loop containing nucleotide triphosphate hydrolases"/>
    <property type="match status" value="1"/>
</dbReference>
<dbReference type="SUPFAM" id="SSF52540">
    <property type="entry name" value="P-loop containing nucleoside triphosphate hydrolases"/>
    <property type="match status" value="1"/>
</dbReference>
<protein>
    <submittedName>
        <fullName evidence="3">Helix-turn-helix domain-containing protein</fullName>
    </submittedName>
</protein>
<feature type="compositionally biased region" description="Basic residues" evidence="1">
    <location>
        <begin position="514"/>
        <end position="523"/>
    </location>
</feature>
<dbReference type="InterPro" id="IPR027417">
    <property type="entry name" value="P-loop_NTPase"/>
</dbReference>
<dbReference type="RefSeq" id="WP_407288914.1">
    <property type="nucleotide sequence ID" value="NZ_CP147982.1"/>
</dbReference>
<evidence type="ECO:0000256" key="1">
    <source>
        <dbReference type="SAM" id="MobiDB-lite"/>
    </source>
</evidence>
<organism evidence="3 4">
    <name type="scientific">Streptomyces sirii</name>
    <dbReference type="NCBI Taxonomy" id="3127701"/>
    <lineage>
        <taxon>Bacteria</taxon>
        <taxon>Bacillati</taxon>
        <taxon>Actinomycetota</taxon>
        <taxon>Actinomycetes</taxon>
        <taxon>Kitasatosporales</taxon>
        <taxon>Streptomycetaceae</taxon>
        <taxon>Streptomyces</taxon>
    </lineage>
</organism>